<evidence type="ECO:0000313" key="2">
    <source>
        <dbReference type="Proteomes" id="UP001055811"/>
    </source>
</evidence>
<reference evidence="2" key="1">
    <citation type="journal article" date="2022" name="Mol. Ecol. Resour.">
        <title>The genomes of chicory, endive, great burdock and yacon provide insights into Asteraceae palaeo-polyploidization history and plant inulin production.</title>
        <authorList>
            <person name="Fan W."/>
            <person name="Wang S."/>
            <person name="Wang H."/>
            <person name="Wang A."/>
            <person name="Jiang F."/>
            <person name="Liu H."/>
            <person name="Zhao H."/>
            <person name="Xu D."/>
            <person name="Zhang Y."/>
        </authorList>
    </citation>
    <scope>NUCLEOTIDE SEQUENCE [LARGE SCALE GENOMIC DNA]</scope>
    <source>
        <strain evidence="2">cv. Punajuju</strain>
    </source>
</reference>
<protein>
    <submittedName>
        <fullName evidence="1">Uncharacterized protein</fullName>
    </submittedName>
</protein>
<organism evidence="1 2">
    <name type="scientific">Cichorium intybus</name>
    <name type="common">Chicory</name>
    <dbReference type="NCBI Taxonomy" id="13427"/>
    <lineage>
        <taxon>Eukaryota</taxon>
        <taxon>Viridiplantae</taxon>
        <taxon>Streptophyta</taxon>
        <taxon>Embryophyta</taxon>
        <taxon>Tracheophyta</taxon>
        <taxon>Spermatophyta</taxon>
        <taxon>Magnoliopsida</taxon>
        <taxon>eudicotyledons</taxon>
        <taxon>Gunneridae</taxon>
        <taxon>Pentapetalae</taxon>
        <taxon>asterids</taxon>
        <taxon>campanulids</taxon>
        <taxon>Asterales</taxon>
        <taxon>Asteraceae</taxon>
        <taxon>Cichorioideae</taxon>
        <taxon>Cichorieae</taxon>
        <taxon>Cichoriinae</taxon>
        <taxon>Cichorium</taxon>
    </lineage>
</organism>
<dbReference type="EMBL" id="CM042013">
    <property type="protein sequence ID" value="KAI3740276.1"/>
    <property type="molecule type" value="Genomic_DNA"/>
</dbReference>
<comment type="caution">
    <text evidence="1">The sequence shown here is derived from an EMBL/GenBank/DDBJ whole genome shotgun (WGS) entry which is preliminary data.</text>
</comment>
<gene>
    <name evidence="1" type="ORF">L2E82_30702</name>
</gene>
<dbReference type="Proteomes" id="UP001055811">
    <property type="component" value="Linkage Group LG05"/>
</dbReference>
<reference evidence="1 2" key="2">
    <citation type="journal article" date="2022" name="Mol. Ecol. Resour.">
        <title>The genomes of chicory, endive, great burdock and yacon provide insights into Asteraceae paleo-polyploidization history and plant inulin production.</title>
        <authorList>
            <person name="Fan W."/>
            <person name="Wang S."/>
            <person name="Wang H."/>
            <person name="Wang A."/>
            <person name="Jiang F."/>
            <person name="Liu H."/>
            <person name="Zhao H."/>
            <person name="Xu D."/>
            <person name="Zhang Y."/>
        </authorList>
    </citation>
    <scope>NUCLEOTIDE SEQUENCE [LARGE SCALE GENOMIC DNA]</scope>
    <source>
        <strain evidence="2">cv. Punajuju</strain>
        <tissue evidence="1">Leaves</tissue>
    </source>
</reference>
<keyword evidence="2" id="KW-1185">Reference proteome</keyword>
<name>A0ACB9D1L1_CICIN</name>
<sequence>MSDPESDKWLEAMNTEMHSMHDNQVWDLVNLPTNYKTVWNKWVFKKKTDVDGNVRTFKARLVAKGYSQTHGIDYDETFSPVAMIKSIRKLFAIAAYYDYEIWKMDVKTAFLNGHLLEDVYMDQHEGFVDPKYPSKVCKLKRSIYGLKQASRTWNIHFDEKITNFGFIKNEDDSCVDKKASGSIVIFLVLYVDDILIFGNDIPTLKGVKMFLENCFSMKDLGEAAYVLGIKTYRDRSKRLIGLRQSVYIDKILKRFKMQDSKRVFLPIPHGTILSKSQCPSTRTELERMKHVPYASAIGSIMYAMLCTRPDVSCALSMTSRYQQNPGEAHWTAVKNILKYLRRTKYIFLVYEGLKESLKVKGYTDASFQTDRDDSRSQSGYVFILNGGAVSWKSSKQEVIAQSTTESEYVAASEAVWMRKCYSSSKGT</sequence>
<proteinExistence type="predicted"/>
<accession>A0ACB9D1L1</accession>
<evidence type="ECO:0000313" key="1">
    <source>
        <dbReference type="EMBL" id="KAI3740276.1"/>
    </source>
</evidence>